<dbReference type="RefSeq" id="WP_046498719.1">
    <property type="nucleotide sequence ID" value="NZ_CP011133.1"/>
</dbReference>
<dbReference type="AlphaFoldDB" id="A0A0F6RII8"/>
<dbReference type="Proteomes" id="UP000034085">
    <property type="component" value="Plasmid"/>
</dbReference>
<gene>
    <name evidence="1" type="ORF">F384_26180</name>
</gene>
<dbReference type="HOGENOM" id="CLU_2141458_0_0_6"/>
<dbReference type="OrthoDB" id="6624917at2"/>
<dbReference type="EMBL" id="CP011133">
    <property type="protein sequence ID" value="AKE62065.1"/>
    <property type="molecule type" value="Genomic_DNA"/>
</dbReference>
<accession>A0A0F6RII8</accession>
<evidence type="ECO:0000313" key="2">
    <source>
        <dbReference type="Proteomes" id="UP000034085"/>
    </source>
</evidence>
<reference evidence="1 2" key="1">
    <citation type="submission" date="2015-03" db="EMBL/GenBank/DDBJ databases">
        <title>Complete genome sequence of Citrobacter amalonaticus Y19.</title>
        <authorList>
            <person name="Park S."/>
        </authorList>
    </citation>
    <scope>NUCLEOTIDE SEQUENCE [LARGE SCALE GENOMIC DNA]</scope>
    <source>
        <strain evidence="1 2">Y19</strain>
        <plasmid evidence="2">Plasmid</plasmid>
    </source>
</reference>
<evidence type="ECO:0000313" key="1">
    <source>
        <dbReference type="EMBL" id="AKE62065.1"/>
    </source>
</evidence>
<proteinExistence type="predicted"/>
<sequence>MQEIDFDHIQINLNPRACDVTPIPEDLKRELAYLGAIAERKKFAASLIVNLYNPDVCGADMYKLTAYCRNESCDTLRDGMMTLIQLCAYMESHEIYGEAFVKKLIKQWEFRQ</sequence>
<organism evidence="1 2">
    <name type="scientific">Citrobacter amalonaticus Y19</name>
    <dbReference type="NCBI Taxonomy" id="1261127"/>
    <lineage>
        <taxon>Bacteria</taxon>
        <taxon>Pseudomonadati</taxon>
        <taxon>Pseudomonadota</taxon>
        <taxon>Gammaproteobacteria</taxon>
        <taxon>Enterobacterales</taxon>
        <taxon>Enterobacteriaceae</taxon>
        <taxon>Citrobacter</taxon>
    </lineage>
</organism>
<dbReference type="PATRIC" id="fig|1261127.3.peg.5426"/>
<keyword evidence="1" id="KW-0614">Plasmid</keyword>
<dbReference type="KEGG" id="cama:F384_26180"/>
<name>A0A0F6RII8_CITAM</name>
<protein>
    <submittedName>
        <fullName evidence="1">Uncharacterized protein</fullName>
    </submittedName>
</protein>
<geneLocation type="plasmid" evidence="1">
    <name>unnamed</name>
</geneLocation>